<dbReference type="Pfam" id="PF05488">
    <property type="entry name" value="PAAR_motif"/>
    <property type="match status" value="1"/>
</dbReference>
<evidence type="ECO:0000256" key="1">
    <source>
        <dbReference type="SAM" id="MobiDB-lite"/>
    </source>
</evidence>
<protein>
    <submittedName>
        <fullName evidence="2">Zn-binding Pro-Ala-Ala-Arg (PAAR) domain-containing protein, incolved in TypeVI secretion</fullName>
    </submittedName>
</protein>
<dbReference type="Gene3D" id="2.60.200.60">
    <property type="match status" value="1"/>
</dbReference>
<dbReference type="AlphaFoldDB" id="A0AAQ1GAL6"/>
<feature type="region of interest" description="Disordered" evidence="1">
    <location>
        <begin position="1"/>
        <end position="20"/>
    </location>
</feature>
<name>A0AAQ1GAL6_9BURK</name>
<reference evidence="2 3" key="1">
    <citation type="submission" date="2016-10" db="EMBL/GenBank/DDBJ databases">
        <authorList>
            <person name="Varghese N."/>
            <person name="Submissions S."/>
        </authorList>
    </citation>
    <scope>NUCLEOTIDE SEQUENCE [LARGE SCALE GENOMIC DNA]</scope>
    <source>
        <strain evidence="2 3">LMG 22274</strain>
    </source>
</reference>
<dbReference type="Proteomes" id="UP000183529">
    <property type="component" value="Unassembled WGS sequence"/>
</dbReference>
<gene>
    <name evidence="2" type="ORF">SAMN05216550_10157</name>
</gene>
<comment type="caution">
    <text evidence="2">The sequence shown here is derived from an EMBL/GenBank/DDBJ whole genome shotgun (WGS) entry which is preliminary data.</text>
</comment>
<accession>A0AAQ1GAL6</accession>
<dbReference type="EMBL" id="FNZM01000001">
    <property type="protein sequence ID" value="SEI81114.1"/>
    <property type="molecule type" value="Genomic_DNA"/>
</dbReference>
<evidence type="ECO:0000313" key="3">
    <source>
        <dbReference type="Proteomes" id="UP000183529"/>
    </source>
</evidence>
<dbReference type="InterPro" id="IPR008727">
    <property type="entry name" value="PAAR_motif"/>
</dbReference>
<evidence type="ECO:0000313" key="2">
    <source>
        <dbReference type="EMBL" id="SEI81114.1"/>
    </source>
</evidence>
<proteinExistence type="predicted"/>
<dbReference type="RefSeq" id="WP_074981001.1">
    <property type="nucleotide sequence ID" value="NZ_CADFGN010000005.1"/>
</dbReference>
<sequence length="84" mass="8695">MRDDITGREVARLGDATDHGGEVIEAAPNLQHHGVPVMLEGHLVRCPKCGGDYPGKASGSRTHNGVKVMFIGDTTACGATLIGA</sequence>
<dbReference type="CDD" id="cd14744">
    <property type="entry name" value="PAAR_CT_2"/>
    <property type="match status" value="1"/>
</dbReference>
<organism evidence="2 3">
    <name type="scientific">Paraburkholderia tropica</name>
    <dbReference type="NCBI Taxonomy" id="92647"/>
    <lineage>
        <taxon>Bacteria</taxon>
        <taxon>Pseudomonadati</taxon>
        <taxon>Pseudomonadota</taxon>
        <taxon>Betaproteobacteria</taxon>
        <taxon>Burkholderiales</taxon>
        <taxon>Burkholderiaceae</taxon>
        <taxon>Paraburkholderia</taxon>
    </lineage>
</organism>